<evidence type="ECO:0000256" key="2">
    <source>
        <dbReference type="SAM" id="MobiDB-lite"/>
    </source>
</evidence>
<evidence type="ECO:0000256" key="3">
    <source>
        <dbReference type="SAM" id="Phobius"/>
    </source>
</evidence>
<evidence type="ECO:0000256" key="1">
    <source>
        <dbReference type="ARBA" id="ARBA00006068"/>
    </source>
</evidence>
<evidence type="ECO:0000313" key="5">
    <source>
        <dbReference type="EMBL" id="GAA4287458.1"/>
    </source>
</evidence>
<evidence type="ECO:0000259" key="4">
    <source>
        <dbReference type="Pfam" id="PF03816"/>
    </source>
</evidence>
<dbReference type="PANTHER" id="PTHR33392:SF6">
    <property type="entry name" value="POLYISOPRENYL-TEICHOIC ACID--PEPTIDOGLYCAN TEICHOIC ACID TRANSFERASE TAGU"/>
    <property type="match status" value="1"/>
</dbReference>
<keyword evidence="3" id="KW-0812">Transmembrane</keyword>
<name>A0ABP8EUL9_9MICO</name>
<keyword evidence="3" id="KW-1133">Transmembrane helix</keyword>
<accession>A0ABP8EUL9</accession>
<dbReference type="InterPro" id="IPR004474">
    <property type="entry name" value="LytR_CpsA_psr"/>
</dbReference>
<protein>
    <recommendedName>
        <fullName evidence="4">Cell envelope-related transcriptional attenuator domain-containing protein</fullName>
    </recommendedName>
</protein>
<feature type="transmembrane region" description="Helical" evidence="3">
    <location>
        <begin position="62"/>
        <end position="84"/>
    </location>
</feature>
<feature type="domain" description="Cell envelope-related transcriptional attenuator" evidence="4">
    <location>
        <begin position="152"/>
        <end position="293"/>
    </location>
</feature>
<organism evidence="5 6">
    <name type="scientific">Georgenia daeguensis</name>
    <dbReference type="NCBI Taxonomy" id="908355"/>
    <lineage>
        <taxon>Bacteria</taxon>
        <taxon>Bacillati</taxon>
        <taxon>Actinomycetota</taxon>
        <taxon>Actinomycetes</taxon>
        <taxon>Micrococcales</taxon>
        <taxon>Bogoriellaceae</taxon>
        <taxon>Georgenia</taxon>
    </lineage>
</organism>
<proteinExistence type="inferred from homology"/>
<dbReference type="InterPro" id="IPR050922">
    <property type="entry name" value="LytR/CpsA/Psr_CW_biosynth"/>
</dbReference>
<keyword evidence="3" id="KW-0472">Membrane</keyword>
<dbReference type="EMBL" id="BAABBA010000007">
    <property type="protein sequence ID" value="GAA4287458.1"/>
    <property type="molecule type" value="Genomic_DNA"/>
</dbReference>
<dbReference type="Pfam" id="PF03816">
    <property type="entry name" value="LytR_cpsA_psr"/>
    <property type="match status" value="1"/>
</dbReference>
<evidence type="ECO:0000313" key="6">
    <source>
        <dbReference type="Proteomes" id="UP001499841"/>
    </source>
</evidence>
<dbReference type="PANTHER" id="PTHR33392">
    <property type="entry name" value="POLYISOPRENYL-TEICHOIC ACID--PEPTIDOGLYCAN TEICHOIC ACID TRANSFERASE TAGU"/>
    <property type="match status" value="1"/>
</dbReference>
<dbReference type="NCBIfam" id="TIGR00350">
    <property type="entry name" value="lytR_cpsA_psr"/>
    <property type="match status" value="1"/>
</dbReference>
<dbReference type="Proteomes" id="UP001499841">
    <property type="component" value="Unassembled WGS sequence"/>
</dbReference>
<keyword evidence="6" id="KW-1185">Reference proteome</keyword>
<gene>
    <name evidence="5" type="ORF">GCM10022262_18170</name>
</gene>
<sequence>MPTRPRRKDPDMATDTRPPSSPGLPRSHAAVAPPASNDDPTTLLDRPEPPGRRAGRGAARTAVVVALAILVAVAGAGVAGVSYLQGRLEAGIERIGDPFTEIADRPVSTPRTVVEADGAAVTLPPPVNILILGSDSRISAGDPSSWTAGAQRTDAIMLAQVSGDRKSLTIMSIPRDSWVPIPGHGTAKINAAFSWGGPTLMIQTVEQLTGVRIDHFAVADFESFSELTDELGGVEIRLEQPLAVDGVTLDEGTHLLDGAQALTYARERYNVPGGDFGRVQRQQNWMRGIMRAIFDRDVLTDPARLMSTLEAVTRSLSLDDGLTIARMRDLAISARELRPDSVRFITAPYIGTGWSPDGKQSIVLLDEPALRTVTTAFAEDRIGEYLAEHPAAAPALGGYVP</sequence>
<feature type="region of interest" description="Disordered" evidence="2">
    <location>
        <begin position="1"/>
        <end position="57"/>
    </location>
</feature>
<comment type="similarity">
    <text evidence="1">Belongs to the LytR/CpsA/Psr (LCP) family.</text>
</comment>
<reference evidence="6" key="1">
    <citation type="journal article" date="2019" name="Int. J. Syst. Evol. Microbiol.">
        <title>The Global Catalogue of Microorganisms (GCM) 10K type strain sequencing project: providing services to taxonomists for standard genome sequencing and annotation.</title>
        <authorList>
            <consortium name="The Broad Institute Genomics Platform"/>
            <consortium name="The Broad Institute Genome Sequencing Center for Infectious Disease"/>
            <person name="Wu L."/>
            <person name="Ma J."/>
        </authorList>
    </citation>
    <scope>NUCLEOTIDE SEQUENCE [LARGE SCALE GENOMIC DNA]</scope>
    <source>
        <strain evidence="6">JCM 17459</strain>
    </source>
</reference>
<dbReference type="Gene3D" id="3.40.630.190">
    <property type="entry name" value="LCP protein"/>
    <property type="match status" value="1"/>
</dbReference>
<comment type="caution">
    <text evidence="5">The sequence shown here is derived from an EMBL/GenBank/DDBJ whole genome shotgun (WGS) entry which is preliminary data.</text>
</comment>